<dbReference type="AlphaFoldDB" id="A0A665U6N6"/>
<proteinExistence type="predicted"/>
<reference evidence="3" key="3">
    <citation type="submission" date="2025-09" db="UniProtKB">
        <authorList>
            <consortium name="Ensembl"/>
        </authorList>
    </citation>
    <scope>IDENTIFICATION</scope>
</reference>
<evidence type="ECO:0000256" key="1">
    <source>
        <dbReference type="SAM" id="Coils"/>
    </source>
</evidence>
<feature type="transmembrane region" description="Helical" evidence="2">
    <location>
        <begin position="12"/>
        <end position="34"/>
    </location>
</feature>
<evidence type="ECO:0000256" key="2">
    <source>
        <dbReference type="SAM" id="Phobius"/>
    </source>
</evidence>
<dbReference type="Ensembl" id="ENSENLT00000015583.1">
    <property type="protein sequence ID" value="ENSENLP00000014991.1"/>
    <property type="gene ID" value="ENSENLG00000007003.1"/>
</dbReference>
<dbReference type="InParanoid" id="A0A665U6N6"/>
<accession>A0A665U6N6</accession>
<keyword evidence="2" id="KW-0472">Membrane</keyword>
<feature type="coiled-coil region" evidence="1">
    <location>
        <begin position="60"/>
        <end position="91"/>
    </location>
</feature>
<dbReference type="OMA" id="FYRENCK"/>
<dbReference type="Proteomes" id="UP000472264">
    <property type="component" value="Chromosome 4"/>
</dbReference>
<keyword evidence="2" id="KW-0812">Transmembrane</keyword>
<sequence>MAASSKSSQKAKNVVICLLTLWSLISLIIIVVWATSPDWKGAAQCNAELRDAKEKLVGSRSMWEQNKKALEEKVEKERNEVERRAAEILLLLGHLNATNTSLVDCRQEVVSDRKSQLSQMFSRWRKLIV</sequence>
<keyword evidence="1" id="KW-0175">Coiled coil</keyword>
<name>A0A665U6N6_ECHNA</name>
<reference evidence="3" key="2">
    <citation type="submission" date="2025-08" db="UniProtKB">
        <authorList>
            <consortium name="Ensembl"/>
        </authorList>
    </citation>
    <scope>IDENTIFICATION</scope>
</reference>
<reference evidence="3" key="1">
    <citation type="submission" date="2021-04" db="EMBL/GenBank/DDBJ databases">
        <authorList>
            <consortium name="Wellcome Sanger Institute Data Sharing"/>
        </authorList>
    </citation>
    <scope>NUCLEOTIDE SEQUENCE [LARGE SCALE GENOMIC DNA]</scope>
</reference>
<evidence type="ECO:0000313" key="4">
    <source>
        <dbReference type="Proteomes" id="UP000472264"/>
    </source>
</evidence>
<keyword evidence="4" id="KW-1185">Reference proteome</keyword>
<organism evidence="3 4">
    <name type="scientific">Echeneis naucrates</name>
    <name type="common">Live sharksucker</name>
    <dbReference type="NCBI Taxonomy" id="173247"/>
    <lineage>
        <taxon>Eukaryota</taxon>
        <taxon>Metazoa</taxon>
        <taxon>Chordata</taxon>
        <taxon>Craniata</taxon>
        <taxon>Vertebrata</taxon>
        <taxon>Euteleostomi</taxon>
        <taxon>Actinopterygii</taxon>
        <taxon>Neopterygii</taxon>
        <taxon>Teleostei</taxon>
        <taxon>Neoteleostei</taxon>
        <taxon>Acanthomorphata</taxon>
        <taxon>Carangaria</taxon>
        <taxon>Carangiformes</taxon>
        <taxon>Echeneidae</taxon>
        <taxon>Echeneis</taxon>
    </lineage>
</organism>
<keyword evidence="2" id="KW-1133">Transmembrane helix</keyword>
<evidence type="ECO:0000313" key="3">
    <source>
        <dbReference type="Ensembl" id="ENSENLP00000014991.1"/>
    </source>
</evidence>
<protein>
    <submittedName>
        <fullName evidence="3">Uncharacterized protein</fullName>
    </submittedName>
</protein>